<dbReference type="Proteomes" id="UP000584867">
    <property type="component" value="Unassembled WGS sequence"/>
</dbReference>
<dbReference type="EMBL" id="JACHIO010000003">
    <property type="protein sequence ID" value="MBB5062484.1"/>
    <property type="molecule type" value="Genomic_DNA"/>
</dbReference>
<name>A0A7W7ZM43_9BACT</name>
<accession>A0A7W7ZM43</accession>
<evidence type="ECO:0000313" key="2">
    <source>
        <dbReference type="Proteomes" id="UP000584867"/>
    </source>
</evidence>
<dbReference type="AlphaFoldDB" id="A0A7W7ZM43"/>
<evidence type="ECO:0000313" key="1">
    <source>
        <dbReference type="EMBL" id="MBB5062484.1"/>
    </source>
</evidence>
<proteinExistence type="predicted"/>
<reference evidence="1 2" key="1">
    <citation type="submission" date="2020-08" db="EMBL/GenBank/DDBJ databases">
        <title>Genomic Encyclopedia of Type Strains, Phase IV (KMG-V): Genome sequencing to study the core and pangenomes of soil and plant-associated prokaryotes.</title>
        <authorList>
            <person name="Whitman W."/>
        </authorList>
    </citation>
    <scope>NUCLEOTIDE SEQUENCE [LARGE SCALE GENOMIC DNA]</scope>
    <source>
        <strain evidence="1 2">X5P3</strain>
    </source>
</reference>
<dbReference type="RefSeq" id="WP_184252981.1">
    <property type="nucleotide sequence ID" value="NZ_JACHIO010000003.1"/>
</dbReference>
<sequence length="77" mass="8653">MRGRLSDASIVYLFPKGKGAACAHGLELLFAFMIERPTDFTFLEPDDFLRMDSSGFIGISEWDDFARHYTTCGLCHG</sequence>
<protein>
    <submittedName>
        <fullName evidence="1">Uncharacterized protein</fullName>
    </submittedName>
</protein>
<comment type="caution">
    <text evidence="1">The sequence shown here is derived from an EMBL/GenBank/DDBJ whole genome shotgun (WGS) entry which is preliminary data.</text>
</comment>
<gene>
    <name evidence="1" type="ORF">HDF15_000814</name>
</gene>
<organism evidence="1 2">
    <name type="scientific">Granulicella mallensis</name>
    <dbReference type="NCBI Taxonomy" id="940614"/>
    <lineage>
        <taxon>Bacteria</taxon>
        <taxon>Pseudomonadati</taxon>
        <taxon>Acidobacteriota</taxon>
        <taxon>Terriglobia</taxon>
        <taxon>Terriglobales</taxon>
        <taxon>Acidobacteriaceae</taxon>
        <taxon>Granulicella</taxon>
    </lineage>
</organism>